<dbReference type="AlphaFoldDB" id="A0A1E5RAN1"/>
<feature type="compositionally biased region" description="Acidic residues" evidence="1">
    <location>
        <begin position="78"/>
        <end position="88"/>
    </location>
</feature>
<feature type="compositionally biased region" description="Low complexity" evidence="1">
    <location>
        <begin position="18"/>
        <end position="32"/>
    </location>
</feature>
<protein>
    <recommendedName>
        <fullName evidence="4">Hyaluronan/mRNA-binding protein domain-containing protein</fullName>
    </recommendedName>
</protein>
<accession>A0A1E5RAN1</accession>
<keyword evidence="3" id="KW-1185">Reference proteome</keyword>
<feature type="region of interest" description="Disordered" evidence="1">
    <location>
        <begin position="1"/>
        <end position="32"/>
    </location>
</feature>
<sequence length="152" mass="17267">MSRTTNHKINEKTKNKKNGNSNSNVNSNVNVNGVPQKHAHYFQHNGYYGTNPNKIKKNGGGKGNWGTITSEIYANESSIDDLDQDDLEVNGFHDDDNDDATTSYDYSGGNRRGLSNNKKTKHSAVLYNKSNRRNSNHRLDEERLYDLEKYQV</sequence>
<comment type="caution">
    <text evidence="2">The sequence shown here is derived from an EMBL/GenBank/DDBJ whole genome shotgun (WGS) entry which is preliminary data.</text>
</comment>
<evidence type="ECO:0000313" key="3">
    <source>
        <dbReference type="Proteomes" id="UP000095728"/>
    </source>
</evidence>
<dbReference type="EMBL" id="LPNM01000008">
    <property type="protein sequence ID" value="OEJ83965.1"/>
    <property type="molecule type" value="Genomic_DNA"/>
</dbReference>
<feature type="region of interest" description="Disordered" evidence="1">
    <location>
        <begin position="77"/>
        <end position="123"/>
    </location>
</feature>
<name>A0A1E5RAN1_9ASCO</name>
<gene>
    <name evidence="2" type="ORF">AWRI3579_g2581</name>
</gene>
<evidence type="ECO:0008006" key="4">
    <source>
        <dbReference type="Google" id="ProtNLM"/>
    </source>
</evidence>
<evidence type="ECO:0000256" key="1">
    <source>
        <dbReference type="SAM" id="MobiDB-lite"/>
    </source>
</evidence>
<dbReference type="InParanoid" id="A0A1E5RAN1"/>
<evidence type="ECO:0000313" key="2">
    <source>
        <dbReference type="EMBL" id="OEJ83965.1"/>
    </source>
</evidence>
<proteinExistence type="predicted"/>
<organism evidence="2 3">
    <name type="scientific">Hanseniaspora osmophila</name>
    <dbReference type="NCBI Taxonomy" id="56408"/>
    <lineage>
        <taxon>Eukaryota</taxon>
        <taxon>Fungi</taxon>
        <taxon>Dikarya</taxon>
        <taxon>Ascomycota</taxon>
        <taxon>Saccharomycotina</taxon>
        <taxon>Saccharomycetes</taxon>
        <taxon>Saccharomycodales</taxon>
        <taxon>Saccharomycodaceae</taxon>
        <taxon>Hanseniaspora</taxon>
    </lineage>
</organism>
<reference evidence="3" key="1">
    <citation type="journal article" date="2016" name="Genome Announc.">
        <title>Genome sequences of three species of Hanseniaspora isolated from spontaneous wine fermentations.</title>
        <authorList>
            <person name="Sternes P.R."/>
            <person name="Lee D."/>
            <person name="Kutyna D.R."/>
            <person name="Borneman A.R."/>
        </authorList>
    </citation>
    <scope>NUCLEOTIDE SEQUENCE [LARGE SCALE GENOMIC DNA]</scope>
    <source>
        <strain evidence="3">AWRI3579</strain>
    </source>
</reference>
<dbReference type="Proteomes" id="UP000095728">
    <property type="component" value="Unassembled WGS sequence"/>
</dbReference>